<organism evidence="2 3">
    <name type="scientific">Corynebacterium qintianiae</name>
    <dbReference type="NCBI Taxonomy" id="2709392"/>
    <lineage>
        <taxon>Bacteria</taxon>
        <taxon>Bacillati</taxon>
        <taxon>Actinomycetota</taxon>
        <taxon>Actinomycetes</taxon>
        <taxon>Mycobacteriales</taxon>
        <taxon>Corynebacteriaceae</taxon>
        <taxon>Corynebacterium</taxon>
    </lineage>
</organism>
<gene>
    <name evidence="2" type="ORF">G7Y29_07780</name>
</gene>
<keyword evidence="1" id="KW-0472">Membrane</keyword>
<name>A0A7T0KLQ3_9CORY</name>
<reference evidence="2 3" key="1">
    <citation type="submission" date="2020-11" db="EMBL/GenBank/DDBJ databases">
        <title>Corynebacterium sp. MC1420.</title>
        <authorList>
            <person name="Zhou J."/>
        </authorList>
    </citation>
    <scope>NUCLEOTIDE SEQUENCE [LARGE SCALE GENOMIC DNA]</scope>
    <source>
        <strain evidence="2 3">MC1420</strain>
    </source>
</reference>
<feature type="transmembrane region" description="Helical" evidence="1">
    <location>
        <begin position="66"/>
        <end position="85"/>
    </location>
</feature>
<dbReference type="KEGG" id="cqn:G7Y29_07780"/>
<sequence length="99" mass="10346">MKVPFSGRPASWVGAGLVFGAVLLIISPQAPNGQRGTLGFALLALAMVVPSAWWLVCEGLGVRRRYWALVGAASVLIGVVALMLFPASEDTPFGVAFFG</sequence>
<dbReference type="Proteomes" id="UP000594586">
    <property type="component" value="Chromosome"/>
</dbReference>
<proteinExistence type="predicted"/>
<evidence type="ECO:0000313" key="3">
    <source>
        <dbReference type="Proteomes" id="UP000594586"/>
    </source>
</evidence>
<dbReference type="RefSeq" id="WP_165002762.1">
    <property type="nucleotide sequence ID" value="NZ_CP064955.1"/>
</dbReference>
<keyword evidence="1" id="KW-1133">Transmembrane helix</keyword>
<evidence type="ECO:0000256" key="1">
    <source>
        <dbReference type="SAM" id="Phobius"/>
    </source>
</evidence>
<evidence type="ECO:0000313" key="2">
    <source>
        <dbReference type="EMBL" id="QPK82769.1"/>
    </source>
</evidence>
<dbReference type="AlphaFoldDB" id="A0A7T0KLQ3"/>
<protein>
    <submittedName>
        <fullName evidence="2">Uncharacterized protein</fullName>
    </submittedName>
</protein>
<feature type="transmembrane region" description="Helical" evidence="1">
    <location>
        <begin position="12"/>
        <end position="30"/>
    </location>
</feature>
<dbReference type="EMBL" id="CP064955">
    <property type="protein sequence ID" value="QPK82769.1"/>
    <property type="molecule type" value="Genomic_DNA"/>
</dbReference>
<keyword evidence="1" id="KW-0812">Transmembrane</keyword>
<accession>A0A7T0KLQ3</accession>
<keyword evidence="3" id="KW-1185">Reference proteome</keyword>
<feature type="transmembrane region" description="Helical" evidence="1">
    <location>
        <begin position="36"/>
        <end position="57"/>
    </location>
</feature>